<evidence type="ECO:0000256" key="4">
    <source>
        <dbReference type="ARBA" id="ARBA00034043"/>
    </source>
</evidence>
<dbReference type="InterPro" id="IPR027417">
    <property type="entry name" value="P-loop_NTPase"/>
</dbReference>
<evidence type="ECO:0000256" key="2">
    <source>
        <dbReference type="ARBA" id="ARBA00022927"/>
    </source>
</evidence>
<dbReference type="InterPro" id="IPR011130">
    <property type="entry name" value="SecA_preprotein_X-link_dom"/>
</dbReference>
<protein>
    <recommendedName>
        <fullName evidence="1">chloroplast protein-transporting ATPase</fullName>
        <ecNumber evidence="1">7.4.2.4</ecNumber>
    </recommendedName>
</protein>
<dbReference type="GO" id="GO:0009941">
    <property type="term" value="C:chloroplast envelope"/>
    <property type="evidence" value="ECO:0007669"/>
    <property type="project" value="TreeGrafter"/>
</dbReference>
<dbReference type="PROSITE" id="PS51196">
    <property type="entry name" value="SECA_MOTOR_DEAD"/>
    <property type="match status" value="1"/>
</dbReference>
<dbReference type="SUPFAM" id="SSF81767">
    <property type="entry name" value="Pre-protein crosslinking domain of SecA"/>
    <property type="match status" value="1"/>
</dbReference>
<sequence>MCLAKEHDEFVKLLQIAEYNAHGMDSVKLDKQQLLAFLSAPSHNIVESFQYHGFLSVQALLIGQGFEHVHSSNYHILLVVTVNDYLAQRDAEWMGRVHRFLGLSVGLIQASKDAARYPVAAKIAELLVQGVHYNVELKDNSVELTEEGIELAEMALETNDLWDENDPWAR</sequence>
<dbReference type="Gene3D" id="3.40.50.300">
    <property type="entry name" value="P-loop containing nucleotide triphosphate hydrolases"/>
    <property type="match status" value="1"/>
</dbReference>
<evidence type="ECO:0000259" key="5">
    <source>
        <dbReference type="PROSITE" id="PS51196"/>
    </source>
</evidence>
<dbReference type="PANTHER" id="PTHR30612:SF11">
    <property type="entry name" value="PROTEIN TRANSLOCASE SUBUNIT SECA2, CHLOROPLASTIC"/>
    <property type="match status" value="1"/>
</dbReference>
<dbReference type="InterPro" id="IPR036670">
    <property type="entry name" value="SecA_X-link_sf"/>
</dbReference>
<dbReference type="GO" id="GO:0006605">
    <property type="term" value="P:protein targeting"/>
    <property type="evidence" value="ECO:0007669"/>
    <property type="project" value="InterPro"/>
</dbReference>
<gene>
    <name evidence="6" type="ORF">FSB_LOCUS56197</name>
</gene>
<dbReference type="EC" id="7.4.2.4" evidence="1"/>
<dbReference type="AlphaFoldDB" id="A0A2N9IVC9"/>
<dbReference type="GO" id="GO:0006886">
    <property type="term" value="P:intracellular protein transport"/>
    <property type="evidence" value="ECO:0007669"/>
    <property type="project" value="InterPro"/>
</dbReference>
<dbReference type="InterPro" id="IPR000185">
    <property type="entry name" value="SecA"/>
</dbReference>
<dbReference type="InterPro" id="IPR014018">
    <property type="entry name" value="SecA_motor_DEAD"/>
</dbReference>
<dbReference type="SUPFAM" id="SSF52540">
    <property type="entry name" value="P-loop containing nucleoside triphosphate hydrolases"/>
    <property type="match status" value="1"/>
</dbReference>
<dbReference type="EMBL" id="OIVN01006226">
    <property type="protein sequence ID" value="SPD28315.1"/>
    <property type="molecule type" value="Genomic_DNA"/>
</dbReference>
<evidence type="ECO:0000256" key="1">
    <source>
        <dbReference type="ARBA" id="ARBA00012047"/>
    </source>
</evidence>
<dbReference type="SMART" id="SM00957">
    <property type="entry name" value="SecA_DEAD"/>
    <property type="match status" value="1"/>
</dbReference>
<dbReference type="GO" id="GO:0005524">
    <property type="term" value="F:ATP binding"/>
    <property type="evidence" value="ECO:0007669"/>
    <property type="project" value="InterPro"/>
</dbReference>
<dbReference type="GO" id="GO:0016020">
    <property type="term" value="C:membrane"/>
    <property type="evidence" value="ECO:0007669"/>
    <property type="project" value="InterPro"/>
</dbReference>
<dbReference type="InterPro" id="IPR011115">
    <property type="entry name" value="SecA_DEAD"/>
</dbReference>
<comment type="catalytic activity">
    <reaction evidence="4">
        <text>ATP + H2O + chloroplast-proteinSide 1 = ADP + phosphate + chloroplast-proteinSide 2.</text>
        <dbReference type="EC" id="7.4.2.4"/>
    </reaction>
</comment>
<reference evidence="6" key="1">
    <citation type="submission" date="2018-02" db="EMBL/GenBank/DDBJ databases">
        <authorList>
            <person name="Cohen D.B."/>
            <person name="Kent A.D."/>
        </authorList>
    </citation>
    <scope>NUCLEOTIDE SEQUENCE</scope>
</reference>
<name>A0A2N9IVC9_FAGSY</name>
<dbReference type="Pfam" id="PF07517">
    <property type="entry name" value="SecA_DEAD"/>
    <property type="match status" value="1"/>
</dbReference>
<keyword evidence="2" id="KW-0813">Transport</keyword>
<keyword evidence="2" id="KW-0653">Protein transport</keyword>
<dbReference type="PANTHER" id="PTHR30612">
    <property type="entry name" value="SECA INNER MEMBRANE COMPONENT OF SEC PROTEIN SECRETION SYSTEM"/>
    <property type="match status" value="1"/>
</dbReference>
<dbReference type="GO" id="GO:0017038">
    <property type="term" value="P:protein import"/>
    <property type="evidence" value="ECO:0007669"/>
    <property type="project" value="InterPro"/>
</dbReference>
<organism evidence="6">
    <name type="scientific">Fagus sylvatica</name>
    <name type="common">Beechnut</name>
    <dbReference type="NCBI Taxonomy" id="28930"/>
    <lineage>
        <taxon>Eukaryota</taxon>
        <taxon>Viridiplantae</taxon>
        <taxon>Streptophyta</taxon>
        <taxon>Embryophyta</taxon>
        <taxon>Tracheophyta</taxon>
        <taxon>Spermatophyta</taxon>
        <taxon>Magnoliopsida</taxon>
        <taxon>eudicotyledons</taxon>
        <taxon>Gunneridae</taxon>
        <taxon>Pentapetalae</taxon>
        <taxon>rosids</taxon>
        <taxon>fabids</taxon>
        <taxon>Fagales</taxon>
        <taxon>Fagaceae</taxon>
        <taxon>Fagus</taxon>
    </lineage>
</organism>
<keyword evidence="3" id="KW-0811">Translocation</keyword>
<accession>A0A2N9IVC9</accession>
<dbReference type="SMART" id="SM00958">
    <property type="entry name" value="SecA_PP_bind"/>
    <property type="match status" value="1"/>
</dbReference>
<evidence type="ECO:0000313" key="6">
    <source>
        <dbReference type="EMBL" id="SPD28315.1"/>
    </source>
</evidence>
<feature type="domain" description="SecA family profile" evidence="5">
    <location>
        <begin position="1"/>
        <end position="170"/>
    </location>
</feature>
<dbReference type="GO" id="GO:0016464">
    <property type="term" value="F:chloroplast protein-transporting ATPase activity"/>
    <property type="evidence" value="ECO:0007669"/>
    <property type="project" value="UniProtKB-EC"/>
</dbReference>
<evidence type="ECO:0000256" key="3">
    <source>
        <dbReference type="ARBA" id="ARBA00023010"/>
    </source>
</evidence>
<proteinExistence type="predicted"/>